<comment type="subcellular location">
    <subcellularLocation>
        <location evidence="1">Cell inner membrane</location>
        <topology evidence="1">Multi-pass membrane protein</topology>
    </subcellularLocation>
</comment>
<feature type="transmembrane region" description="Helical" evidence="2">
    <location>
        <begin position="512"/>
        <end position="535"/>
    </location>
</feature>
<dbReference type="Proteomes" id="UP000235803">
    <property type="component" value="Unassembled WGS sequence"/>
</dbReference>
<evidence type="ECO:0000256" key="1">
    <source>
        <dbReference type="RuleBase" id="RU369079"/>
    </source>
</evidence>
<keyword evidence="2" id="KW-1133">Transmembrane helix</keyword>
<keyword evidence="1" id="KW-1003">Cell membrane</keyword>
<feature type="transmembrane region" description="Helical" evidence="2">
    <location>
        <begin position="425"/>
        <end position="445"/>
    </location>
</feature>
<gene>
    <name evidence="4" type="ORF">C1H69_20125</name>
</gene>
<dbReference type="GO" id="GO:0005886">
    <property type="term" value="C:plasma membrane"/>
    <property type="evidence" value="ECO:0007669"/>
    <property type="project" value="UniProtKB-SubCell"/>
</dbReference>
<feature type="transmembrane region" description="Helical" evidence="2">
    <location>
        <begin position="466"/>
        <end position="492"/>
    </location>
</feature>
<evidence type="ECO:0000259" key="3">
    <source>
        <dbReference type="Pfam" id="PF06808"/>
    </source>
</evidence>
<keyword evidence="2" id="KW-0472">Membrane</keyword>
<evidence type="ECO:0000313" key="5">
    <source>
        <dbReference type="Proteomes" id="UP000235803"/>
    </source>
</evidence>
<feature type="transmembrane region" description="Helical" evidence="2">
    <location>
        <begin position="300"/>
        <end position="318"/>
    </location>
</feature>
<feature type="transmembrane region" description="Helical" evidence="2">
    <location>
        <begin position="389"/>
        <end position="405"/>
    </location>
</feature>
<dbReference type="AlphaFoldDB" id="A0A2N7TX75"/>
<dbReference type="OrthoDB" id="9759894at2"/>
<feature type="transmembrane region" description="Helical" evidence="2">
    <location>
        <begin position="547"/>
        <end position="565"/>
    </location>
</feature>
<evidence type="ECO:0000256" key="2">
    <source>
        <dbReference type="SAM" id="Phobius"/>
    </source>
</evidence>
<dbReference type="EMBL" id="PNRF01000042">
    <property type="protein sequence ID" value="PMR72755.1"/>
    <property type="molecule type" value="Genomic_DNA"/>
</dbReference>
<dbReference type="PANTHER" id="PTHR43849">
    <property type="entry name" value="BLL3936 PROTEIN"/>
    <property type="match status" value="1"/>
</dbReference>
<feature type="transmembrane region" description="Helical" evidence="2">
    <location>
        <begin position="635"/>
        <end position="652"/>
    </location>
</feature>
<comment type="function">
    <text evidence="1">Part of the tripartite ATP-independent periplasmic (TRAP) transport system.</text>
</comment>
<name>A0A2N7TX75_9GAMM</name>
<dbReference type="GO" id="GO:0022857">
    <property type="term" value="F:transmembrane transporter activity"/>
    <property type="evidence" value="ECO:0007669"/>
    <property type="project" value="UniProtKB-UniRule"/>
</dbReference>
<feature type="transmembrane region" description="Helical" evidence="2">
    <location>
        <begin position="325"/>
        <end position="347"/>
    </location>
</feature>
<sequence>MKRSGYSARGLSTALEGMLWLVGMALVGYIALGVFGLVSHGPEFYVSFALGIVAMGGLLSLIHTGEQFAVARGESNATTGDDIPIPPASVLWGGFKILVAVTAAVSGLIGLGYFLWNVEYLVLNAPFFSETDVKMGFLIIYSMIALTWLHWGWLLAGLSGAAILYFFFGDMVPIPLLRHTGYSTEFIMNYVALSTNQGFFQFSATAADDIYLLIYFGVTLLGVGMLRLIIEVGRAAGTRVRGGAALPAILGSSVIGSVMGQAVSNVALTGRMTIPMMKRYRYSPSMAGAIEATSSSVGQLMPPVLGLAGFMIASFLGMPYITVALAALIPALLYIVGVGMAVTVYALREELPRLDEKVETALIWRMLPTLIIPMALVVWLLLGFRSAGYAALVGMVAALVLAFALQGPYRPKWSDLRGALREGMYLTTILSLLILAIGPLGQVMVTTNLSGRLASLLATVLPDTQLLMLIAAMVLSIILGMGLPTPIAYVVASLAMVPFIQELGIPAFQAHFFVFYFAVFSTLTPPVAVSVLAAAKLAGTTFRSTSIDAMKIAGTTFIIPFAFIYNPRLLAFPDVDASAIMAIIEVLLTQLALAIAAYGYCFKRLKSWERWLFLMLALIGYWTLTTYGRPVALDIFMFVSTFVLMGWCWMSARSGKASGSGYAPPERESA</sequence>
<accession>A0A2N7TX75</accession>
<protein>
    <recommendedName>
        <fullName evidence="3">TRAP C4-dicarboxylate transport system permease DctM subunit domain-containing protein</fullName>
    </recommendedName>
</protein>
<dbReference type="PANTHER" id="PTHR43849:SF2">
    <property type="entry name" value="BLL3936 PROTEIN"/>
    <property type="match status" value="1"/>
</dbReference>
<feature type="transmembrane region" description="Helical" evidence="2">
    <location>
        <begin position="44"/>
        <end position="62"/>
    </location>
</feature>
<feature type="domain" description="TRAP C4-dicarboxylate transport system permease DctM subunit" evidence="3">
    <location>
        <begin position="149"/>
        <end position="571"/>
    </location>
</feature>
<feature type="transmembrane region" description="Helical" evidence="2">
    <location>
        <begin position="362"/>
        <end position="382"/>
    </location>
</feature>
<dbReference type="Pfam" id="PF06808">
    <property type="entry name" value="DctM"/>
    <property type="match status" value="1"/>
</dbReference>
<keyword evidence="1" id="KW-0813">Transport</keyword>
<feature type="transmembrane region" description="Helical" evidence="2">
    <location>
        <begin position="242"/>
        <end position="263"/>
    </location>
</feature>
<feature type="transmembrane region" description="Helical" evidence="2">
    <location>
        <begin position="611"/>
        <end position="629"/>
    </location>
</feature>
<proteinExistence type="predicted"/>
<dbReference type="InterPro" id="IPR010656">
    <property type="entry name" value="DctM"/>
</dbReference>
<evidence type="ECO:0000313" key="4">
    <source>
        <dbReference type="EMBL" id="PMR72755.1"/>
    </source>
</evidence>
<feature type="transmembrane region" description="Helical" evidence="2">
    <location>
        <begin position="210"/>
        <end position="230"/>
    </location>
</feature>
<keyword evidence="1" id="KW-0997">Cell inner membrane</keyword>
<feature type="transmembrane region" description="Helical" evidence="2">
    <location>
        <begin position="97"/>
        <end position="116"/>
    </location>
</feature>
<feature type="transmembrane region" description="Helical" evidence="2">
    <location>
        <begin position="136"/>
        <end position="167"/>
    </location>
</feature>
<dbReference type="InterPro" id="IPR011853">
    <property type="entry name" value="TRAP_DctM-Dct_fused"/>
</dbReference>
<dbReference type="RefSeq" id="WP_102655176.1">
    <property type="nucleotide sequence ID" value="NZ_PNRF01000042.1"/>
</dbReference>
<comment type="caution">
    <text evidence="4">The sequence shown here is derived from an EMBL/GenBank/DDBJ whole genome shotgun (WGS) entry which is preliminary data.</text>
</comment>
<organism evidence="4 5">
    <name type="scientific">Billgrantia endophytica</name>
    <dbReference type="NCBI Taxonomy" id="2033802"/>
    <lineage>
        <taxon>Bacteria</taxon>
        <taxon>Pseudomonadati</taxon>
        <taxon>Pseudomonadota</taxon>
        <taxon>Gammaproteobacteria</taxon>
        <taxon>Oceanospirillales</taxon>
        <taxon>Halomonadaceae</taxon>
        <taxon>Billgrantia</taxon>
    </lineage>
</organism>
<dbReference type="NCBIfam" id="TIGR02123">
    <property type="entry name" value="TRAP_fused"/>
    <property type="match status" value="1"/>
</dbReference>
<reference evidence="4 5" key="1">
    <citation type="submission" date="2018-01" db="EMBL/GenBank/DDBJ databases">
        <title>Halomonas endophytica sp. nov., isolated from storage liquid in the stems of Populus euphratica.</title>
        <authorList>
            <person name="Chen C."/>
        </authorList>
    </citation>
    <scope>NUCLEOTIDE SEQUENCE [LARGE SCALE GENOMIC DNA]</scope>
    <source>
        <strain evidence="4 5">MC28</strain>
    </source>
</reference>
<keyword evidence="5" id="KW-1185">Reference proteome</keyword>
<keyword evidence="2" id="KW-0812">Transmembrane</keyword>
<feature type="transmembrane region" description="Helical" evidence="2">
    <location>
        <begin position="577"/>
        <end position="599"/>
    </location>
</feature>
<feature type="transmembrane region" description="Helical" evidence="2">
    <location>
        <begin position="20"/>
        <end position="38"/>
    </location>
</feature>